<feature type="compositionally biased region" description="Low complexity" evidence="1">
    <location>
        <begin position="141"/>
        <end position="150"/>
    </location>
</feature>
<dbReference type="EMBL" id="CADIJR010000049">
    <property type="protein sequence ID" value="CAB3680341.1"/>
    <property type="molecule type" value="Genomic_DNA"/>
</dbReference>
<accession>A0A6J5AVA3</accession>
<sequence length="288" mass="32342">MTALLGRRGRRGVGAGRGGAHRHVPFAAIARRPPDIEPRITQGLAQFAGAGPGGHRSLRRGQPRQVLEQGGLPHARIALRRETIQEIRVDPRRKPRRQRLRIAETERQRHRAALEFQPVQAGQQGRPLRRQLRRQRGQGLGRMARQQGLQVRPAERVRLQRHHVQGARALRIIAPRAPQRQEIEPQAETGLADREGAASAPAFRQAVAAQENVFGLAQRARRRVVHVAIGRAIEPALRIEFSDRGGQGHVGRRHGNGGDRKRWIIGWRGRLRWMRATGVRAFAAPPRI</sequence>
<keyword evidence="3" id="KW-1185">Reference proteome</keyword>
<evidence type="ECO:0000313" key="2">
    <source>
        <dbReference type="EMBL" id="CAB3680341.1"/>
    </source>
</evidence>
<evidence type="ECO:0000313" key="3">
    <source>
        <dbReference type="Proteomes" id="UP000507979"/>
    </source>
</evidence>
<evidence type="ECO:0000256" key="1">
    <source>
        <dbReference type="SAM" id="MobiDB-lite"/>
    </source>
</evidence>
<reference evidence="2 3" key="1">
    <citation type="submission" date="2020-04" db="EMBL/GenBank/DDBJ databases">
        <authorList>
            <person name="De Canck E."/>
        </authorList>
    </citation>
    <scope>NUCLEOTIDE SEQUENCE [LARGE SCALE GENOMIC DNA]</scope>
    <source>
        <strain evidence="2 3">LMG 26845</strain>
    </source>
</reference>
<dbReference type="AlphaFoldDB" id="A0A6J5AVA3"/>
<gene>
    <name evidence="2" type="ORF">LMG26845_04232</name>
</gene>
<organism evidence="2 3">
    <name type="scientific">Achromobacter insuavis</name>
    <dbReference type="NCBI Taxonomy" id="1287735"/>
    <lineage>
        <taxon>Bacteria</taxon>
        <taxon>Pseudomonadati</taxon>
        <taxon>Pseudomonadota</taxon>
        <taxon>Betaproteobacteria</taxon>
        <taxon>Burkholderiales</taxon>
        <taxon>Alcaligenaceae</taxon>
        <taxon>Achromobacter</taxon>
    </lineage>
</organism>
<feature type="region of interest" description="Disordered" evidence="1">
    <location>
        <begin position="1"/>
        <end position="20"/>
    </location>
</feature>
<protein>
    <submittedName>
        <fullName evidence="2">Uncharacterized protein</fullName>
    </submittedName>
</protein>
<feature type="region of interest" description="Disordered" evidence="1">
    <location>
        <begin position="91"/>
        <end position="152"/>
    </location>
</feature>
<dbReference type="Proteomes" id="UP000507979">
    <property type="component" value="Unassembled WGS sequence"/>
</dbReference>
<name>A0A6J5AVA3_9BURK</name>
<proteinExistence type="predicted"/>
<feature type="compositionally biased region" description="Basic residues" evidence="1">
    <location>
        <begin position="127"/>
        <end position="136"/>
    </location>
</feature>